<evidence type="ECO:0000256" key="1">
    <source>
        <dbReference type="ARBA" id="ARBA00004651"/>
    </source>
</evidence>
<comment type="subcellular location">
    <subcellularLocation>
        <location evidence="1">Cell membrane</location>
        <topology evidence="1">Multi-pass membrane protein</topology>
    </subcellularLocation>
</comment>
<keyword evidence="7 9" id="KW-1133">Transmembrane helix</keyword>
<evidence type="ECO:0000313" key="11">
    <source>
        <dbReference type="EMBL" id="QXJ20430.1"/>
    </source>
</evidence>
<evidence type="ECO:0000256" key="7">
    <source>
        <dbReference type="ARBA" id="ARBA00022989"/>
    </source>
</evidence>
<comment type="similarity">
    <text evidence="3">Belongs to the major facilitator superfamily. TCR/Tet family.</text>
</comment>
<feature type="transmembrane region" description="Helical" evidence="9">
    <location>
        <begin position="291"/>
        <end position="316"/>
    </location>
</feature>
<dbReference type="InterPro" id="IPR036259">
    <property type="entry name" value="MFS_trans_sf"/>
</dbReference>
<feature type="transmembrane region" description="Helical" evidence="9">
    <location>
        <begin position="175"/>
        <end position="195"/>
    </location>
</feature>
<keyword evidence="6 9" id="KW-0812">Transmembrane</keyword>
<feature type="transmembrane region" description="Helical" evidence="9">
    <location>
        <begin position="355"/>
        <end position="374"/>
    </location>
</feature>
<reference evidence="11" key="1">
    <citation type="submission" date="2020-07" db="EMBL/GenBank/DDBJ databases">
        <authorList>
            <person name="Tarantini F.S."/>
            <person name="Hong K.W."/>
            <person name="Chan K.G."/>
        </authorList>
    </citation>
    <scope>NUCLEOTIDE SEQUENCE</scope>
    <source>
        <strain evidence="11">32-07</strain>
    </source>
</reference>
<keyword evidence="4" id="KW-0813">Transport</keyword>
<feature type="transmembrane region" description="Helical" evidence="9">
    <location>
        <begin position="112"/>
        <end position="133"/>
    </location>
</feature>
<dbReference type="RefSeq" id="WP_231333502.1">
    <property type="nucleotide sequence ID" value="NZ_CP059572.1"/>
</dbReference>
<dbReference type="InterPro" id="IPR005829">
    <property type="entry name" value="Sugar_transporter_CS"/>
</dbReference>
<dbReference type="PROSITE" id="PS50850">
    <property type="entry name" value="MFS"/>
    <property type="match status" value="1"/>
</dbReference>
<dbReference type="PANTHER" id="PTHR23502">
    <property type="entry name" value="MAJOR FACILITATOR SUPERFAMILY"/>
    <property type="match status" value="1"/>
</dbReference>
<feature type="transmembrane region" description="Helical" evidence="9">
    <location>
        <begin position="225"/>
        <end position="243"/>
    </location>
</feature>
<dbReference type="InterPro" id="IPR004812">
    <property type="entry name" value="Efflux_drug-R_Bcr/CmlA"/>
</dbReference>
<dbReference type="CDD" id="cd17320">
    <property type="entry name" value="MFS_MdfA_MDR_like"/>
    <property type="match status" value="1"/>
</dbReference>
<feature type="transmembrane region" description="Helical" evidence="9">
    <location>
        <begin position="88"/>
        <end position="106"/>
    </location>
</feature>
<keyword evidence="12" id="KW-1185">Reference proteome</keyword>
<dbReference type="InterPro" id="IPR020846">
    <property type="entry name" value="MFS_dom"/>
</dbReference>
<feature type="domain" description="Major facilitator superfamily (MFS) profile" evidence="10">
    <location>
        <begin position="19"/>
        <end position="406"/>
    </location>
</feature>
<dbReference type="PANTHER" id="PTHR23502:SF132">
    <property type="entry name" value="POLYAMINE TRANSPORTER 2-RELATED"/>
    <property type="match status" value="1"/>
</dbReference>
<feature type="transmembrane region" description="Helical" evidence="9">
    <location>
        <begin position="380"/>
        <end position="401"/>
    </location>
</feature>
<feature type="transmembrane region" description="Helical" evidence="9">
    <location>
        <begin position="322"/>
        <end position="343"/>
    </location>
</feature>
<feature type="transmembrane region" description="Helical" evidence="9">
    <location>
        <begin position="20"/>
        <end position="39"/>
    </location>
</feature>
<evidence type="ECO:0000256" key="5">
    <source>
        <dbReference type="ARBA" id="ARBA00022475"/>
    </source>
</evidence>
<proteinExistence type="inferred from homology"/>
<feature type="transmembrane region" description="Helical" evidence="9">
    <location>
        <begin position="263"/>
        <end position="284"/>
    </location>
</feature>
<dbReference type="NCBIfam" id="TIGR00710">
    <property type="entry name" value="efflux_Bcr_CflA"/>
    <property type="match status" value="1"/>
</dbReference>
<evidence type="ECO:0000256" key="4">
    <source>
        <dbReference type="ARBA" id="ARBA00022448"/>
    </source>
</evidence>
<feature type="transmembrane region" description="Helical" evidence="9">
    <location>
        <begin position="59"/>
        <end position="76"/>
    </location>
</feature>
<keyword evidence="8 9" id="KW-0472">Membrane</keyword>
<name>A0ABX8QPA9_9ACTN</name>
<feature type="transmembrane region" description="Helical" evidence="9">
    <location>
        <begin position="145"/>
        <end position="163"/>
    </location>
</feature>
<evidence type="ECO:0000256" key="3">
    <source>
        <dbReference type="ARBA" id="ARBA00007520"/>
    </source>
</evidence>
<evidence type="ECO:0000256" key="8">
    <source>
        <dbReference type="ARBA" id="ARBA00023136"/>
    </source>
</evidence>
<protein>
    <submittedName>
        <fullName evidence="11">Multidrug effflux MFS transporter</fullName>
    </submittedName>
</protein>
<gene>
    <name evidence="11" type="ORF">AGRA3207_001143</name>
</gene>
<accession>A0ABX8QPA9</accession>
<evidence type="ECO:0000256" key="2">
    <source>
        <dbReference type="ARBA" id="ARBA00006236"/>
    </source>
</evidence>
<sequence>MSQTATPSQARAAEPDRRLVLLLILGALTAVAPLSIDMYLPALPELASDLSTGAMQTQLTLTACVVGLAVGQLVAGPLSDALGRRRPLLIGVAAYAVTSLLCVAAPNVETFTALRLVQGATGAAGIVIGRAIVQDLYDGVAAAKFFSLLMLVNGLAPVLAPVLGGQLLRLMPWPGVFAVLAGMGVALFLGALLGLPETLPPGRRQTGGARATLATFRELSRDRAFTGYGLAGALTFGALFTYISGSPFVLQDIHHLSPQGFSLVFGVNSLGIVAVGQISGMLAGRVRLERLLWSGLTIIAAGGVALPVIVLTGAGLAGLLPALFLVSAGQGLIIPNATALALADRPPRVAGSASALLGLTQFAIGGAVAPLAGVGGPGTAMPMSLTIAALSLAAAAITLTARPAPLHKTPTPTHQDT</sequence>
<keyword evidence="5" id="KW-1003">Cell membrane</keyword>
<evidence type="ECO:0000313" key="12">
    <source>
        <dbReference type="Proteomes" id="UP001049518"/>
    </source>
</evidence>
<evidence type="ECO:0000256" key="6">
    <source>
        <dbReference type="ARBA" id="ARBA00022692"/>
    </source>
</evidence>
<evidence type="ECO:0000259" key="10">
    <source>
        <dbReference type="PROSITE" id="PS50850"/>
    </source>
</evidence>
<evidence type="ECO:0000256" key="9">
    <source>
        <dbReference type="SAM" id="Phobius"/>
    </source>
</evidence>
<dbReference type="SUPFAM" id="SSF103473">
    <property type="entry name" value="MFS general substrate transporter"/>
    <property type="match status" value="1"/>
</dbReference>
<dbReference type="PROSITE" id="PS00216">
    <property type="entry name" value="SUGAR_TRANSPORT_1"/>
    <property type="match status" value="1"/>
</dbReference>
<dbReference type="Proteomes" id="UP001049518">
    <property type="component" value="Chromosome"/>
</dbReference>
<organism evidence="11 12">
    <name type="scientific">Actinomadura graeca</name>
    <dbReference type="NCBI Taxonomy" id="2750812"/>
    <lineage>
        <taxon>Bacteria</taxon>
        <taxon>Bacillati</taxon>
        <taxon>Actinomycetota</taxon>
        <taxon>Actinomycetes</taxon>
        <taxon>Streptosporangiales</taxon>
        <taxon>Thermomonosporaceae</taxon>
        <taxon>Actinomadura</taxon>
    </lineage>
</organism>
<dbReference type="Gene3D" id="1.20.1720.10">
    <property type="entry name" value="Multidrug resistance protein D"/>
    <property type="match status" value="1"/>
</dbReference>
<dbReference type="PRINTS" id="PR01035">
    <property type="entry name" value="TCRTETA"/>
</dbReference>
<comment type="similarity">
    <text evidence="2">Belongs to the major facilitator superfamily. Bcr/CmlA family.</text>
</comment>
<dbReference type="InterPro" id="IPR001958">
    <property type="entry name" value="Tet-R_TetA/multi-R_MdtG-like"/>
</dbReference>
<dbReference type="Pfam" id="PF07690">
    <property type="entry name" value="MFS_1"/>
    <property type="match status" value="1"/>
</dbReference>
<dbReference type="InterPro" id="IPR011701">
    <property type="entry name" value="MFS"/>
</dbReference>
<dbReference type="EMBL" id="CP059572">
    <property type="protein sequence ID" value="QXJ20430.1"/>
    <property type="molecule type" value="Genomic_DNA"/>
</dbReference>